<evidence type="ECO:0000256" key="1">
    <source>
        <dbReference type="SAM" id="MobiDB-lite"/>
    </source>
</evidence>
<proteinExistence type="predicted"/>
<feature type="region of interest" description="Disordered" evidence="1">
    <location>
        <begin position="1"/>
        <end position="25"/>
    </location>
</feature>
<sequence length="60" mass="6537">MAPHRDPNRTRMDRVGPRSSTALLASTDTNVRMPDNKFGEPVGVGELIGLVYWASLIGIV</sequence>
<name>L8XAY6_THACA</name>
<organism evidence="2 3">
    <name type="scientific">Thanatephorus cucumeris (strain AG1-IA)</name>
    <name type="common">Rice sheath blight fungus</name>
    <name type="synonym">Rhizoctonia solani</name>
    <dbReference type="NCBI Taxonomy" id="983506"/>
    <lineage>
        <taxon>Eukaryota</taxon>
        <taxon>Fungi</taxon>
        <taxon>Dikarya</taxon>
        <taxon>Basidiomycota</taxon>
        <taxon>Agaricomycotina</taxon>
        <taxon>Agaricomycetes</taxon>
        <taxon>Cantharellales</taxon>
        <taxon>Ceratobasidiaceae</taxon>
        <taxon>Rhizoctonia</taxon>
        <taxon>Rhizoctonia solani AG-1</taxon>
    </lineage>
</organism>
<dbReference type="EMBL" id="AFRT01000031">
    <property type="protein sequence ID" value="ELU45839.1"/>
    <property type="molecule type" value="Genomic_DNA"/>
</dbReference>
<feature type="compositionally biased region" description="Basic and acidic residues" evidence="1">
    <location>
        <begin position="1"/>
        <end position="16"/>
    </location>
</feature>
<gene>
    <name evidence="2" type="ORF">AG1IA_00126</name>
</gene>
<reference evidence="2 3" key="1">
    <citation type="journal article" date="2013" name="Nat. Commun.">
        <title>The evolution and pathogenic mechanisms of the rice sheath blight pathogen.</title>
        <authorList>
            <person name="Zheng A."/>
            <person name="Lin R."/>
            <person name="Xu L."/>
            <person name="Qin P."/>
            <person name="Tang C."/>
            <person name="Ai P."/>
            <person name="Zhang D."/>
            <person name="Liu Y."/>
            <person name="Sun Z."/>
            <person name="Feng H."/>
            <person name="Wang Y."/>
            <person name="Chen Y."/>
            <person name="Liang X."/>
            <person name="Fu R."/>
            <person name="Li Q."/>
            <person name="Zhang J."/>
            <person name="Yu X."/>
            <person name="Xie Z."/>
            <person name="Ding L."/>
            <person name="Guan P."/>
            <person name="Tang J."/>
            <person name="Liang Y."/>
            <person name="Wang S."/>
            <person name="Deng Q."/>
            <person name="Li S."/>
            <person name="Zhu J."/>
            <person name="Wang L."/>
            <person name="Liu H."/>
            <person name="Li P."/>
        </authorList>
    </citation>
    <scope>NUCLEOTIDE SEQUENCE [LARGE SCALE GENOMIC DNA]</scope>
    <source>
        <strain evidence="3">AG-1 IA</strain>
    </source>
</reference>
<accession>L8XAY6</accession>
<dbReference type="HOGENOM" id="CLU_2943403_0_0_1"/>
<comment type="caution">
    <text evidence="2">The sequence shown here is derived from an EMBL/GenBank/DDBJ whole genome shotgun (WGS) entry which is preliminary data.</text>
</comment>
<dbReference type="Proteomes" id="UP000011668">
    <property type="component" value="Unassembled WGS sequence"/>
</dbReference>
<keyword evidence="3" id="KW-1185">Reference proteome</keyword>
<protein>
    <submittedName>
        <fullName evidence="2">Uncharacterized protein</fullName>
    </submittedName>
</protein>
<dbReference type="AlphaFoldDB" id="L8XAY6"/>
<evidence type="ECO:0000313" key="3">
    <source>
        <dbReference type="Proteomes" id="UP000011668"/>
    </source>
</evidence>
<evidence type="ECO:0000313" key="2">
    <source>
        <dbReference type="EMBL" id="ELU45839.1"/>
    </source>
</evidence>